<keyword evidence="7" id="KW-0969">Cilium</keyword>
<dbReference type="OrthoDB" id="9796789at2"/>
<dbReference type="RefSeq" id="WP_066976909.1">
    <property type="nucleotide sequence ID" value="NZ_LUUI01000022.1"/>
</dbReference>
<dbReference type="GO" id="GO:0005198">
    <property type="term" value="F:structural molecule activity"/>
    <property type="evidence" value="ECO:0007669"/>
    <property type="project" value="UniProtKB-UniRule"/>
</dbReference>
<comment type="similarity">
    <text evidence="1 4">Belongs to the bacterial flagellin family.</text>
</comment>
<sequence length="282" mass="29654">MAMVINTNVASLNSQRMLDRTNMSLQTSMERLSSGLRVNSAKDDAAGLAIADRMTSQIRGMTVAMRNANDGISMAQTAESAMGAITETLQRMRDLGVQAANRGAVSDTDRAKLQTEFKQLGDEITRIVGNTEFNGKKILNGGLSNAIFQVGAGTSANNQISITVENLSGASGIGTIVNAGVSIGSAATSNNVLSAIDTIDAAIAKIDDFRSKLGAVQNRFTTTIGNLQSSIENQSAARSRIMDTDFAVETSNLSRSQILQQAGTAMLAQANQSSQSVLSLLR</sequence>
<evidence type="ECO:0000256" key="3">
    <source>
        <dbReference type="ARBA" id="ARBA00023143"/>
    </source>
</evidence>
<organism evidence="7 8">
    <name type="scientific">Methylomonas lenta</name>
    <dbReference type="NCBI Taxonomy" id="980561"/>
    <lineage>
        <taxon>Bacteria</taxon>
        <taxon>Pseudomonadati</taxon>
        <taxon>Pseudomonadota</taxon>
        <taxon>Gammaproteobacteria</taxon>
        <taxon>Methylococcales</taxon>
        <taxon>Methylococcaceae</taxon>
        <taxon>Methylomonas</taxon>
    </lineage>
</organism>
<name>A0A177NUW4_9GAMM</name>
<protein>
    <recommendedName>
        <fullName evidence="4">Flagellin</fullName>
    </recommendedName>
</protein>
<accession>A0A177NUW4</accession>
<comment type="caution">
    <text evidence="7">The sequence shown here is derived from an EMBL/GenBank/DDBJ whole genome shotgun (WGS) entry which is preliminary data.</text>
</comment>
<keyword evidence="7" id="KW-0966">Cell projection</keyword>
<comment type="function">
    <text evidence="4">Flagellin is the subunit protein which polymerizes to form the filaments of bacterial flagella.</text>
</comment>
<feature type="domain" description="Flagellin C-terminal" evidence="6">
    <location>
        <begin position="196"/>
        <end position="281"/>
    </location>
</feature>
<dbReference type="Gene3D" id="1.20.1330.10">
    <property type="entry name" value="f41 fragment of flagellin, N-terminal domain"/>
    <property type="match status" value="1"/>
</dbReference>
<dbReference type="InterPro" id="IPR001492">
    <property type="entry name" value="Flagellin"/>
</dbReference>
<feature type="domain" description="Flagellin N-terminal" evidence="5">
    <location>
        <begin position="5"/>
        <end position="141"/>
    </location>
</feature>
<evidence type="ECO:0000313" key="7">
    <source>
        <dbReference type="EMBL" id="OAI21039.1"/>
    </source>
</evidence>
<proteinExistence type="inferred from homology"/>
<dbReference type="PANTHER" id="PTHR42792">
    <property type="entry name" value="FLAGELLIN"/>
    <property type="match status" value="1"/>
</dbReference>
<evidence type="ECO:0000256" key="4">
    <source>
        <dbReference type="RuleBase" id="RU362073"/>
    </source>
</evidence>
<dbReference type="Proteomes" id="UP000078476">
    <property type="component" value="Unassembled WGS sequence"/>
</dbReference>
<dbReference type="PANTHER" id="PTHR42792:SF2">
    <property type="entry name" value="FLAGELLIN"/>
    <property type="match status" value="1"/>
</dbReference>
<dbReference type="PRINTS" id="PR00207">
    <property type="entry name" value="FLAGELLIN"/>
</dbReference>
<reference evidence="7 8" key="1">
    <citation type="submission" date="2016-03" db="EMBL/GenBank/DDBJ databases">
        <authorList>
            <person name="Ploux O."/>
        </authorList>
    </citation>
    <scope>NUCLEOTIDE SEQUENCE [LARGE SCALE GENOMIC DNA]</scope>
    <source>
        <strain evidence="7 8">R-45370</strain>
    </source>
</reference>
<evidence type="ECO:0000259" key="5">
    <source>
        <dbReference type="Pfam" id="PF00669"/>
    </source>
</evidence>
<dbReference type="EMBL" id="LUUI01000022">
    <property type="protein sequence ID" value="OAI21039.1"/>
    <property type="molecule type" value="Genomic_DNA"/>
</dbReference>
<dbReference type="InterPro" id="IPR001029">
    <property type="entry name" value="Flagellin_N"/>
</dbReference>
<dbReference type="SUPFAM" id="SSF64518">
    <property type="entry name" value="Phase 1 flagellin"/>
    <property type="match status" value="1"/>
</dbReference>
<dbReference type="Pfam" id="PF00669">
    <property type="entry name" value="Flagellin_N"/>
    <property type="match status" value="1"/>
</dbReference>
<dbReference type="InterPro" id="IPR042187">
    <property type="entry name" value="Flagellin_C_sub2"/>
</dbReference>
<gene>
    <name evidence="7" type="ORF">A1359_02495</name>
</gene>
<dbReference type="STRING" id="980561.A1359_02495"/>
<dbReference type="AlphaFoldDB" id="A0A177NUW4"/>
<keyword evidence="7" id="KW-0282">Flagellum</keyword>
<comment type="subcellular location">
    <subcellularLocation>
        <location evidence="4">Secreted</location>
    </subcellularLocation>
    <subcellularLocation>
        <location evidence="4">Bacterial flagellum</location>
    </subcellularLocation>
</comment>
<keyword evidence="2 4" id="KW-0964">Secreted</keyword>
<dbReference type="InterPro" id="IPR046358">
    <property type="entry name" value="Flagellin_C"/>
</dbReference>
<evidence type="ECO:0000256" key="2">
    <source>
        <dbReference type="ARBA" id="ARBA00022525"/>
    </source>
</evidence>
<dbReference type="Gene3D" id="6.10.10.10">
    <property type="entry name" value="Flagellar export chaperone, C-terminal domain"/>
    <property type="match status" value="1"/>
</dbReference>
<evidence type="ECO:0000256" key="1">
    <source>
        <dbReference type="ARBA" id="ARBA00005709"/>
    </source>
</evidence>
<dbReference type="GO" id="GO:0005576">
    <property type="term" value="C:extracellular region"/>
    <property type="evidence" value="ECO:0007669"/>
    <property type="project" value="UniProtKB-SubCell"/>
</dbReference>
<evidence type="ECO:0000313" key="8">
    <source>
        <dbReference type="Proteomes" id="UP000078476"/>
    </source>
</evidence>
<keyword evidence="8" id="KW-1185">Reference proteome</keyword>
<dbReference type="Pfam" id="PF00700">
    <property type="entry name" value="Flagellin_C"/>
    <property type="match status" value="1"/>
</dbReference>
<dbReference type="GO" id="GO:0009288">
    <property type="term" value="C:bacterial-type flagellum"/>
    <property type="evidence" value="ECO:0007669"/>
    <property type="project" value="UniProtKB-SubCell"/>
</dbReference>
<evidence type="ECO:0000259" key="6">
    <source>
        <dbReference type="Pfam" id="PF00700"/>
    </source>
</evidence>
<keyword evidence="3 4" id="KW-0975">Bacterial flagellum</keyword>